<dbReference type="AlphaFoldDB" id="A0A6A8MDQ3"/>
<dbReference type="Pfam" id="PF06738">
    <property type="entry name" value="ThrE"/>
    <property type="match status" value="1"/>
</dbReference>
<dbReference type="PANTHER" id="PTHR34390">
    <property type="entry name" value="UPF0442 PROTEIN YJJB-RELATED"/>
    <property type="match status" value="1"/>
</dbReference>
<reference evidence="9 10" key="1">
    <citation type="submission" date="2019-08" db="EMBL/GenBank/DDBJ databases">
        <title>In-depth cultivation of the pig gut microbiome towards novel bacterial diversity and tailored functional studies.</title>
        <authorList>
            <person name="Wylensek D."/>
            <person name="Hitch T.C.A."/>
            <person name="Clavel T."/>
        </authorList>
    </citation>
    <scope>NUCLEOTIDE SEQUENCE [LARGE SCALE GENOMIC DNA]</scope>
    <source>
        <strain evidence="9 10">Bifido-178-WT-2B</strain>
    </source>
</reference>
<evidence type="ECO:0000256" key="2">
    <source>
        <dbReference type="ARBA" id="ARBA00022475"/>
    </source>
</evidence>
<sequence length="259" mass="28186">MNETQAEYTQRVVHICLKAGRLMLAGGSEMYRVEDTMRRIAVNAEIREVNVFASPTGIFVSLDNGVASTVTELESVKKRAINLELVDRVNELSREFADKRISLKLLEEKLGQVEKQVPTFPLWLQVLGAALLSGTLMVIFLGKYAWADMLASCLVGGCGYLVNYRFSQHTNVRFLSEMVSAMVMGMIAIGINHLYPPCNINNILVGALMTLVPGMALTTALRDLFQGDLVSGIVRMCEAALTAIALGGGVGIVIKFLGA</sequence>
<feature type="transmembrane region" description="Helical" evidence="7">
    <location>
        <begin position="200"/>
        <end position="221"/>
    </location>
</feature>
<dbReference type="GO" id="GO:0005886">
    <property type="term" value="C:plasma membrane"/>
    <property type="evidence" value="ECO:0007669"/>
    <property type="project" value="UniProtKB-SubCell"/>
</dbReference>
<evidence type="ECO:0000256" key="1">
    <source>
        <dbReference type="ARBA" id="ARBA00004651"/>
    </source>
</evidence>
<dbReference type="PANTHER" id="PTHR34390:SF2">
    <property type="entry name" value="SUCCINATE TRANSPORTER SUBUNIT YJJP-RELATED"/>
    <property type="match status" value="1"/>
</dbReference>
<evidence type="ECO:0000256" key="7">
    <source>
        <dbReference type="SAM" id="Phobius"/>
    </source>
</evidence>
<dbReference type="InterPro" id="IPR010619">
    <property type="entry name" value="ThrE-like_N"/>
</dbReference>
<dbReference type="RefSeq" id="WP_154547923.1">
    <property type="nucleotide sequence ID" value="NZ_VUMX01000007.1"/>
</dbReference>
<evidence type="ECO:0000313" key="9">
    <source>
        <dbReference type="EMBL" id="MST86799.1"/>
    </source>
</evidence>
<evidence type="ECO:0000259" key="8">
    <source>
        <dbReference type="Pfam" id="PF06738"/>
    </source>
</evidence>
<keyword evidence="10" id="KW-1185">Reference proteome</keyword>
<name>A0A6A8MDQ3_9LACO</name>
<dbReference type="OrthoDB" id="9813917at2"/>
<accession>A0A6A8MDQ3</accession>
<comment type="caution">
    <text evidence="9">The sequence shown here is derived from an EMBL/GenBank/DDBJ whole genome shotgun (WGS) entry which is preliminary data.</text>
</comment>
<organism evidence="9 10">
    <name type="scientific">Lactobacillus porci</name>
    <dbReference type="NCBI Taxonomy" id="2012477"/>
    <lineage>
        <taxon>Bacteria</taxon>
        <taxon>Bacillati</taxon>
        <taxon>Bacillota</taxon>
        <taxon>Bacilli</taxon>
        <taxon>Lactobacillales</taxon>
        <taxon>Lactobacillaceae</taxon>
        <taxon>Lactobacillus</taxon>
    </lineage>
</organism>
<dbReference type="GO" id="GO:0015744">
    <property type="term" value="P:succinate transport"/>
    <property type="evidence" value="ECO:0007669"/>
    <property type="project" value="TreeGrafter"/>
</dbReference>
<evidence type="ECO:0000256" key="5">
    <source>
        <dbReference type="ARBA" id="ARBA00023136"/>
    </source>
</evidence>
<feature type="transmembrane region" description="Helical" evidence="7">
    <location>
        <begin position="120"/>
        <end position="139"/>
    </location>
</feature>
<dbReference type="EMBL" id="VUMX01000007">
    <property type="protein sequence ID" value="MST86799.1"/>
    <property type="molecule type" value="Genomic_DNA"/>
</dbReference>
<keyword evidence="2" id="KW-1003">Cell membrane</keyword>
<evidence type="ECO:0000256" key="4">
    <source>
        <dbReference type="ARBA" id="ARBA00022989"/>
    </source>
</evidence>
<proteinExistence type="inferred from homology"/>
<feature type="transmembrane region" description="Helical" evidence="7">
    <location>
        <begin position="233"/>
        <end position="257"/>
    </location>
</feature>
<feature type="transmembrane region" description="Helical" evidence="7">
    <location>
        <begin position="174"/>
        <end position="194"/>
    </location>
</feature>
<feature type="domain" description="Threonine/serine exporter-like N-terminal" evidence="8">
    <location>
        <begin position="14"/>
        <end position="256"/>
    </location>
</feature>
<gene>
    <name evidence="9" type="ORF">FYJ62_03880</name>
</gene>
<evidence type="ECO:0000313" key="10">
    <source>
        <dbReference type="Proteomes" id="UP000438120"/>
    </source>
</evidence>
<dbReference type="GO" id="GO:0022857">
    <property type="term" value="F:transmembrane transporter activity"/>
    <property type="evidence" value="ECO:0007669"/>
    <property type="project" value="InterPro"/>
</dbReference>
<comment type="similarity">
    <text evidence="6">Belongs to the ThrE exporter (TC 2.A.79) family.</text>
</comment>
<keyword evidence="3 7" id="KW-0812">Transmembrane</keyword>
<dbReference type="Proteomes" id="UP000438120">
    <property type="component" value="Unassembled WGS sequence"/>
</dbReference>
<comment type="subcellular location">
    <subcellularLocation>
        <location evidence="1">Cell membrane</location>
        <topology evidence="1">Multi-pass membrane protein</topology>
    </subcellularLocation>
</comment>
<evidence type="ECO:0000256" key="3">
    <source>
        <dbReference type="ARBA" id="ARBA00022692"/>
    </source>
</evidence>
<protein>
    <submittedName>
        <fullName evidence="9">Threonine/serine exporter family protein</fullName>
    </submittedName>
</protein>
<keyword evidence="4 7" id="KW-1133">Transmembrane helix</keyword>
<dbReference type="InterPro" id="IPR050539">
    <property type="entry name" value="ThrE_Dicarb/AminoAcid_Exp"/>
</dbReference>
<keyword evidence="5 7" id="KW-0472">Membrane</keyword>
<evidence type="ECO:0000256" key="6">
    <source>
        <dbReference type="ARBA" id="ARBA00034125"/>
    </source>
</evidence>